<name>A0A7Y9TFS9_9BACT</name>
<dbReference type="RefSeq" id="WP_179486992.1">
    <property type="nucleotide sequence ID" value="NZ_JACCCW010000001.1"/>
</dbReference>
<comment type="caution">
    <text evidence="1">The sequence shown here is derived from an EMBL/GenBank/DDBJ whole genome shotgun (WGS) entry which is preliminary data.</text>
</comment>
<dbReference type="Proteomes" id="UP000589520">
    <property type="component" value="Unassembled WGS sequence"/>
</dbReference>
<protein>
    <recommendedName>
        <fullName evidence="3">PqqD family protein</fullName>
    </recommendedName>
</protein>
<reference evidence="1 2" key="1">
    <citation type="submission" date="2020-07" db="EMBL/GenBank/DDBJ databases">
        <title>Genomic Encyclopedia of Type Strains, Phase IV (KMG-V): Genome sequencing to study the core and pangenomes of soil and plant-associated prokaryotes.</title>
        <authorList>
            <person name="Whitman W."/>
        </authorList>
    </citation>
    <scope>NUCLEOTIDE SEQUENCE [LARGE SCALE GENOMIC DNA]</scope>
    <source>
        <strain evidence="1 2">X4EP2</strain>
    </source>
</reference>
<evidence type="ECO:0000313" key="2">
    <source>
        <dbReference type="Proteomes" id="UP000589520"/>
    </source>
</evidence>
<evidence type="ECO:0008006" key="3">
    <source>
        <dbReference type="Google" id="ProtNLM"/>
    </source>
</evidence>
<dbReference type="InterPro" id="IPR041881">
    <property type="entry name" value="PqqD_sf"/>
</dbReference>
<sequence length="84" mass="9286">MVTGNSHLRTIVNEDGAAVMDTKRGTISTLNATGAYIWQALERGEREEDIVEGLARETSSLPDAIRQDVSDFIAALQEHRMLSR</sequence>
<proteinExistence type="predicted"/>
<dbReference type="Gene3D" id="1.10.10.1150">
    <property type="entry name" value="Coenzyme PQQ synthesis protein D (PqqD)"/>
    <property type="match status" value="1"/>
</dbReference>
<dbReference type="EMBL" id="JACCCW010000001">
    <property type="protein sequence ID" value="NYF77965.1"/>
    <property type="molecule type" value="Genomic_DNA"/>
</dbReference>
<dbReference type="Pfam" id="PF05402">
    <property type="entry name" value="PqqD"/>
    <property type="match status" value="1"/>
</dbReference>
<dbReference type="InterPro" id="IPR008792">
    <property type="entry name" value="PQQD"/>
</dbReference>
<gene>
    <name evidence="1" type="ORF">HDF17_000252</name>
</gene>
<keyword evidence="2" id="KW-1185">Reference proteome</keyword>
<dbReference type="AlphaFoldDB" id="A0A7Y9TFS9"/>
<organism evidence="1 2">
    <name type="scientific">Granulicella arctica</name>
    <dbReference type="NCBI Taxonomy" id="940613"/>
    <lineage>
        <taxon>Bacteria</taxon>
        <taxon>Pseudomonadati</taxon>
        <taxon>Acidobacteriota</taxon>
        <taxon>Terriglobia</taxon>
        <taxon>Terriglobales</taxon>
        <taxon>Acidobacteriaceae</taxon>
        <taxon>Granulicella</taxon>
    </lineage>
</organism>
<accession>A0A7Y9TFS9</accession>
<evidence type="ECO:0000313" key="1">
    <source>
        <dbReference type="EMBL" id="NYF77965.1"/>
    </source>
</evidence>